<evidence type="ECO:0000256" key="1">
    <source>
        <dbReference type="SAM" id="Phobius"/>
    </source>
</evidence>
<keyword evidence="1" id="KW-1133">Transmembrane helix</keyword>
<dbReference type="Proteomes" id="UP000887159">
    <property type="component" value="Unassembled WGS sequence"/>
</dbReference>
<keyword evidence="1" id="KW-0812">Transmembrane</keyword>
<dbReference type="AlphaFoldDB" id="A0A8X7B7I1"/>
<dbReference type="EMBL" id="BMAU01021359">
    <property type="protein sequence ID" value="GFY22306.1"/>
    <property type="molecule type" value="Genomic_DNA"/>
</dbReference>
<dbReference type="Gene3D" id="3.30.420.10">
    <property type="entry name" value="Ribonuclease H-like superfamily/Ribonuclease H"/>
    <property type="match status" value="1"/>
</dbReference>
<organism evidence="3 4">
    <name type="scientific">Trichonephila clavipes</name>
    <name type="common">Golden silk orbweaver</name>
    <name type="synonym">Nephila clavipes</name>
    <dbReference type="NCBI Taxonomy" id="2585209"/>
    <lineage>
        <taxon>Eukaryota</taxon>
        <taxon>Metazoa</taxon>
        <taxon>Ecdysozoa</taxon>
        <taxon>Arthropoda</taxon>
        <taxon>Chelicerata</taxon>
        <taxon>Arachnida</taxon>
        <taxon>Araneae</taxon>
        <taxon>Araneomorphae</taxon>
        <taxon>Entelegynae</taxon>
        <taxon>Araneoidea</taxon>
        <taxon>Nephilidae</taxon>
        <taxon>Trichonephila</taxon>
    </lineage>
</organism>
<dbReference type="Pfam" id="PF13881">
    <property type="entry name" value="Rad60-SLD_2"/>
    <property type="match status" value="1"/>
</dbReference>
<dbReference type="InterPro" id="IPR029071">
    <property type="entry name" value="Ubiquitin-like_domsf"/>
</dbReference>
<proteinExistence type="predicted"/>
<gene>
    <name evidence="3" type="primary">X975_17406</name>
    <name evidence="3" type="ORF">TNCV_3299471</name>
</gene>
<feature type="domain" description="UBL3-like ubiquitin" evidence="2">
    <location>
        <begin position="61"/>
        <end position="99"/>
    </location>
</feature>
<sequence length="118" mass="13297">MACPTYSSDLNPIENFWDSLNRAVSSRLTPPTTLIELETALQEEWRLLDSAVVDHHLIESMINLRLILVSGKTREYLFSPNDSASDIAQYVFDNWAEGKILLVLACVFLALPFGFGYS</sequence>
<name>A0A8X7B7I1_TRICX</name>
<dbReference type="Gene3D" id="3.10.20.90">
    <property type="entry name" value="Phosphatidylinositol 3-kinase Catalytic Subunit, Chain A, domain 1"/>
    <property type="match status" value="1"/>
</dbReference>
<reference evidence="3" key="1">
    <citation type="submission" date="2020-08" db="EMBL/GenBank/DDBJ databases">
        <title>Multicomponent nature underlies the extraordinary mechanical properties of spider dragline silk.</title>
        <authorList>
            <person name="Kono N."/>
            <person name="Nakamura H."/>
            <person name="Mori M."/>
            <person name="Yoshida Y."/>
            <person name="Ohtoshi R."/>
            <person name="Malay A.D."/>
            <person name="Moran D.A.P."/>
            <person name="Tomita M."/>
            <person name="Numata K."/>
            <person name="Arakawa K."/>
        </authorList>
    </citation>
    <scope>NUCLEOTIDE SEQUENCE</scope>
</reference>
<comment type="caution">
    <text evidence="3">The sequence shown here is derived from an EMBL/GenBank/DDBJ whole genome shotgun (WGS) entry which is preliminary data.</text>
</comment>
<evidence type="ECO:0000259" key="2">
    <source>
        <dbReference type="Pfam" id="PF13881"/>
    </source>
</evidence>
<protein>
    <submittedName>
        <fullName evidence="3">Transposable element Tcb2 transposase</fullName>
    </submittedName>
</protein>
<evidence type="ECO:0000313" key="3">
    <source>
        <dbReference type="EMBL" id="GFY22306.1"/>
    </source>
</evidence>
<keyword evidence="4" id="KW-1185">Reference proteome</keyword>
<dbReference type="SUPFAM" id="SSF54236">
    <property type="entry name" value="Ubiquitin-like"/>
    <property type="match status" value="1"/>
</dbReference>
<accession>A0A8X7B7I1</accession>
<keyword evidence="1" id="KW-0472">Membrane</keyword>
<dbReference type="InterPro" id="IPR036397">
    <property type="entry name" value="RNaseH_sf"/>
</dbReference>
<feature type="transmembrane region" description="Helical" evidence="1">
    <location>
        <begin position="100"/>
        <end position="117"/>
    </location>
</feature>
<dbReference type="GO" id="GO:0003676">
    <property type="term" value="F:nucleic acid binding"/>
    <property type="evidence" value="ECO:0007669"/>
    <property type="project" value="InterPro"/>
</dbReference>
<dbReference type="InterPro" id="IPR039540">
    <property type="entry name" value="UBL3-like_ubiquitin_dom"/>
</dbReference>
<evidence type="ECO:0000313" key="4">
    <source>
        <dbReference type="Proteomes" id="UP000887159"/>
    </source>
</evidence>